<keyword evidence="5" id="KW-1185">Reference proteome</keyword>
<evidence type="ECO:0000256" key="1">
    <source>
        <dbReference type="PROSITE-ProRule" id="PRU00371"/>
    </source>
</evidence>
<evidence type="ECO:0000259" key="3">
    <source>
        <dbReference type="PROSITE" id="PS51031"/>
    </source>
</evidence>
<dbReference type="GO" id="GO:0005634">
    <property type="term" value="C:nucleus"/>
    <property type="evidence" value="ECO:0007669"/>
    <property type="project" value="UniProtKB-SubCell"/>
</dbReference>
<dbReference type="InterPro" id="IPR039353">
    <property type="entry name" value="TF_Adf1"/>
</dbReference>
<dbReference type="Pfam" id="PF02944">
    <property type="entry name" value="BESS"/>
    <property type="match status" value="1"/>
</dbReference>
<dbReference type="GO" id="GO:0005667">
    <property type="term" value="C:transcription regulator complex"/>
    <property type="evidence" value="ECO:0007669"/>
    <property type="project" value="TreeGrafter"/>
</dbReference>
<reference evidence="4" key="1">
    <citation type="submission" date="2021-09" db="EMBL/GenBank/DDBJ databases">
        <authorList>
            <person name="Martin H S."/>
        </authorList>
    </citation>
    <scope>NUCLEOTIDE SEQUENCE</scope>
</reference>
<evidence type="ECO:0000313" key="4">
    <source>
        <dbReference type="EMBL" id="CAG9584943.1"/>
    </source>
</evidence>
<keyword evidence="1" id="KW-0539">Nucleus</keyword>
<dbReference type="PROSITE" id="PS51029">
    <property type="entry name" value="MADF"/>
    <property type="match status" value="1"/>
</dbReference>
<dbReference type="PROSITE" id="PS51031">
    <property type="entry name" value="BESS"/>
    <property type="match status" value="1"/>
</dbReference>
<evidence type="ECO:0000313" key="5">
    <source>
        <dbReference type="Proteomes" id="UP000789524"/>
    </source>
</evidence>
<sequence length="341" mass="39689">MFYSFPNKILYLVVDVWDVFMVPASRGQESTRSPRTLLRNPRHPIPKLLNSKDEPLVSVPSFVTPGSQGPGAGSQSPGPMVRVPGSGRLHLSSQYRSISVLYRRLCAHEAATSRLHRVGRLVDARVPLTTRDMSTRKICLSERNLLALIFEVKRRPCLWNHEELGYNERWRLTTAWTEIATKLKLPEDVLRNKWKNLRDLFKREAKKCNGNTVDEYTGKWRYFKTLWFLNQPGEGAASDDDDEGIERRIKEEVQSVGPDTTDEAYLDHRQDKRLYAEIELAQDPLETKRPRLDDYDSMFLMSLTPYFKQLEPMRKLSLRNKIQELIFNELTEQSEYNVLPY</sequence>
<dbReference type="AlphaFoldDB" id="A0A8J2VX98"/>
<gene>
    <name evidence="4" type="ORF">DCHRY22_LOCUS15445</name>
</gene>
<dbReference type="GO" id="GO:0006357">
    <property type="term" value="P:regulation of transcription by RNA polymerase II"/>
    <property type="evidence" value="ECO:0007669"/>
    <property type="project" value="TreeGrafter"/>
</dbReference>
<comment type="subcellular location">
    <subcellularLocation>
        <location evidence="1">Nucleus</location>
    </subcellularLocation>
</comment>
<protein>
    <submittedName>
        <fullName evidence="4">(African queen) hypothetical protein</fullName>
    </submittedName>
</protein>
<dbReference type="InterPro" id="IPR006578">
    <property type="entry name" value="MADF-dom"/>
</dbReference>
<dbReference type="PANTHER" id="PTHR12243">
    <property type="entry name" value="MADF DOMAIN TRANSCRIPTION FACTOR"/>
    <property type="match status" value="1"/>
</dbReference>
<dbReference type="GO" id="GO:0003677">
    <property type="term" value="F:DNA binding"/>
    <property type="evidence" value="ECO:0007669"/>
    <property type="project" value="InterPro"/>
</dbReference>
<feature type="domain" description="MADF" evidence="2">
    <location>
        <begin position="147"/>
        <end position="234"/>
    </location>
</feature>
<dbReference type="SMART" id="SM00595">
    <property type="entry name" value="MADF"/>
    <property type="match status" value="1"/>
</dbReference>
<dbReference type="EMBL" id="CAKASE010000082">
    <property type="protein sequence ID" value="CAG9584943.1"/>
    <property type="molecule type" value="Genomic_DNA"/>
</dbReference>
<dbReference type="OrthoDB" id="5803771at2759"/>
<dbReference type="Pfam" id="PF10545">
    <property type="entry name" value="MADF_DNA_bdg"/>
    <property type="match status" value="1"/>
</dbReference>
<evidence type="ECO:0000259" key="2">
    <source>
        <dbReference type="PROSITE" id="PS51029"/>
    </source>
</evidence>
<accession>A0A8J2VX98</accession>
<proteinExistence type="predicted"/>
<dbReference type="Proteomes" id="UP000789524">
    <property type="component" value="Unassembled WGS sequence"/>
</dbReference>
<feature type="domain" description="BESS" evidence="3">
    <location>
        <begin position="293"/>
        <end position="332"/>
    </location>
</feature>
<dbReference type="PANTHER" id="PTHR12243:SF67">
    <property type="entry name" value="COREPRESSOR OF PANGOLIN, ISOFORM A-RELATED"/>
    <property type="match status" value="1"/>
</dbReference>
<organism evidence="4 5">
    <name type="scientific">Danaus chrysippus</name>
    <name type="common">African queen</name>
    <dbReference type="NCBI Taxonomy" id="151541"/>
    <lineage>
        <taxon>Eukaryota</taxon>
        <taxon>Metazoa</taxon>
        <taxon>Ecdysozoa</taxon>
        <taxon>Arthropoda</taxon>
        <taxon>Hexapoda</taxon>
        <taxon>Insecta</taxon>
        <taxon>Pterygota</taxon>
        <taxon>Neoptera</taxon>
        <taxon>Endopterygota</taxon>
        <taxon>Lepidoptera</taxon>
        <taxon>Glossata</taxon>
        <taxon>Ditrysia</taxon>
        <taxon>Papilionoidea</taxon>
        <taxon>Nymphalidae</taxon>
        <taxon>Danainae</taxon>
        <taxon>Danaini</taxon>
        <taxon>Danaina</taxon>
        <taxon>Danaus</taxon>
        <taxon>Anosia</taxon>
    </lineage>
</organism>
<comment type="caution">
    <text evidence="4">The sequence shown here is derived from an EMBL/GenBank/DDBJ whole genome shotgun (WGS) entry which is preliminary data.</text>
</comment>
<dbReference type="InterPro" id="IPR004210">
    <property type="entry name" value="BESS_motif"/>
</dbReference>
<name>A0A8J2VX98_9NEOP</name>